<comment type="caution">
    <text evidence="1">The sequence shown here is derived from an EMBL/GenBank/DDBJ whole genome shotgun (WGS) entry which is preliminary data.</text>
</comment>
<dbReference type="AlphaFoldDB" id="A0A838AF20"/>
<gene>
    <name evidence="1" type="ORF">H0B56_19770</name>
</gene>
<protein>
    <submittedName>
        <fullName evidence="1">Uncharacterized protein</fullName>
    </submittedName>
</protein>
<evidence type="ECO:0000313" key="2">
    <source>
        <dbReference type="Proteomes" id="UP000582974"/>
    </source>
</evidence>
<dbReference type="Proteomes" id="UP000582974">
    <property type="component" value="Unassembled WGS sequence"/>
</dbReference>
<dbReference type="EMBL" id="JACCKD010000008">
    <property type="protein sequence ID" value="MBA0127790.1"/>
    <property type="molecule type" value="Genomic_DNA"/>
</dbReference>
<proteinExistence type="predicted"/>
<reference evidence="1 2" key="1">
    <citation type="submission" date="2020-07" db="EMBL/GenBank/DDBJ databases">
        <title>Genome of Haloechinothrix sp.</title>
        <authorList>
            <person name="Tang S.-K."/>
            <person name="Yang L."/>
            <person name="Zhu W.-Y."/>
        </authorList>
    </citation>
    <scope>NUCLEOTIDE SEQUENCE [LARGE SCALE GENOMIC DNA]</scope>
    <source>
        <strain evidence="1 2">YIM 98757</strain>
    </source>
</reference>
<organism evidence="1 2">
    <name type="scientific">Haloechinothrix aidingensis</name>
    <dbReference type="NCBI Taxonomy" id="2752311"/>
    <lineage>
        <taxon>Bacteria</taxon>
        <taxon>Bacillati</taxon>
        <taxon>Actinomycetota</taxon>
        <taxon>Actinomycetes</taxon>
        <taxon>Pseudonocardiales</taxon>
        <taxon>Pseudonocardiaceae</taxon>
        <taxon>Haloechinothrix</taxon>
    </lineage>
</organism>
<evidence type="ECO:0000313" key="1">
    <source>
        <dbReference type="EMBL" id="MBA0127790.1"/>
    </source>
</evidence>
<accession>A0A838AF20</accession>
<name>A0A838AF20_9PSEU</name>
<keyword evidence="2" id="KW-1185">Reference proteome</keyword>
<sequence>MSEPEYLTDNDARLLCPECGRASTRVDQVFVTAREEDAPANEIIVDAIGGEVVTHGRGQAPLDPSVGEGRRHRVALVGRCEEQHRFALVLTQVDGETRLGWSPELSYDGAEVDLDDPPW</sequence>